<feature type="binding site" evidence="12">
    <location>
        <begin position="244"/>
        <end position="245"/>
    </location>
    <ligand>
        <name>ATP</name>
        <dbReference type="ChEBI" id="CHEBI:30616"/>
    </ligand>
</feature>
<dbReference type="PRINTS" id="PR00990">
    <property type="entry name" value="RIBOKINASE"/>
</dbReference>
<keyword evidence="10 12" id="KW-0630">Potassium</keyword>
<feature type="binding site" evidence="12">
    <location>
        <begin position="212"/>
        <end position="217"/>
    </location>
    <ligand>
        <name>ATP</name>
        <dbReference type="ChEBI" id="CHEBI:30616"/>
    </ligand>
</feature>
<organism evidence="14 15">
    <name type="scientific">Deefgea piscis</name>
    <dbReference type="NCBI Taxonomy" id="2739061"/>
    <lineage>
        <taxon>Bacteria</taxon>
        <taxon>Pseudomonadati</taxon>
        <taxon>Pseudomonadota</taxon>
        <taxon>Betaproteobacteria</taxon>
        <taxon>Neisseriales</taxon>
        <taxon>Chitinibacteraceae</taxon>
        <taxon>Deefgea</taxon>
    </lineage>
</organism>
<dbReference type="GO" id="GO:0004747">
    <property type="term" value="F:ribokinase activity"/>
    <property type="evidence" value="ECO:0007669"/>
    <property type="project" value="UniProtKB-UniRule"/>
</dbReference>
<evidence type="ECO:0000256" key="12">
    <source>
        <dbReference type="HAMAP-Rule" id="MF_01987"/>
    </source>
</evidence>
<feature type="binding site" evidence="12">
    <location>
        <position position="273"/>
    </location>
    <ligand>
        <name>K(+)</name>
        <dbReference type="ChEBI" id="CHEBI:29103"/>
    </ligand>
</feature>
<dbReference type="GO" id="GO:0005524">
    <property type="term" value="F:ATP binding"/>
    <property type="evidence" value="ECO:0007669"/>
    <property type="project" value="UniProtKB-UniRule"/>
</dbReference>
<comment type="similarity">
    <text evidence="12">Belongs to the carbohydrate kinase PfkB family. Ribokinase subfamily.</text>
</comment>
<dbReference type="CDD" id="cd01174">
    <property type="entry name" value="ribokinase"/>
    <property type="match status" value="1"/>
</dbReference>
<dbReference type="HAMAP" id="MF_01987">
    <property type="entry name" value="Ribokinase"/>
    <property type="match status" value="1"/>
</dbReference>
<evidence type="ECO:0000256" key="11">
    <source>
        <dbReference type="ARBA" id="ARBA00023277"/>
    </source>
</evidence>
<keyword evidence="7 12" id="KW-0418">Kinase</keyword>
<dbReference type="AlphaFoldDB" id="A0A6M8SNL4"/>
<keyword evidence="12" id="KW-0963">Cytoplasm</keyword>
<evidence type="ECO:0000256" key="2">
    <source>
        <dbReference type="ARBA" id="ARBA00012035"/>
    </source>
</evidence>
<comment type="cofactor">
    <cofactor evidence="12">
        <name>Mg(2+)</name>
        <dbReference type="ChEBI" id="CHEBI:18420"/>
    </cofactor>
    <text evidence="12">Requires a divalent cation, most likely magnesium in vivo, as an electrophilic catalyst to aid phosphoryl group transfer. It is the chelate of the metal and the nucleotide that is the actual substrate.</text>
</comment>
<comment type="pathway">
    <text evidence="12">Carbohydrate metabolism; D-ribose degradation; D-ribose 5-phosphate from beta-D-ribopyranose: step 2/2.</text>
</comment>
<evidence type="ECO:0000256" key="5">
    <source>
        <dbReference type="ARBA" id="ARBA00022723"/>
    </source>
</evidence>
<keyword evidence="4 12" id="KW-0808">Transferase</keyword>
<comment type="subcellular location">
    <subcellularLocation>
        <location evidence="12">Cytoplasm</location>
    </subcellularLocation>
</comment>
<dbReference type="EC" id="2.7.1.15" evidence="2 12"/>
<dbReference type="InterPro" id="IPR002173">
    <property type="entry name" value="Carboh/pur_kinase_PfkB_CS"/>
</dbReference>
<proteinExistence type="inferred from homology"/>
<feature type="binding site" evidence="12">
    <location>
        <position position="183"/>
    </location>
    <ligand>
        <name>ATP</name>
        <dbReference type="ChEBI" id="CHEBI:30616"/>
    </ligand>
</feature>
<accession>A0A6M8SNL4</accession>
<evidence type="ECO:0000256" key="10">
    <source>
        <dbReference type="ARBA" id="ARBA00022958"/>
    </source>
</evidence>
<evidence type="ECO:0000259" key="13">
    <source>
        <dbReference type="Pfam" id="PF00294"/>
    </source>
</evidence>
<dbReference type="PANTHER" id="PTHR10584">
    <property type="entry name" value="SUGAR KINASE"/>
    <property type="match status" value="1"/>
</dbReference>
<feature type="active site" description="Proton acceptor" evidence="12">
    <location>
        <position position="245"/>
    </location>
</feature>
<feature type="binding site" evidence="12">
    <location>
        <begin position="11"/>
        <end position="13"/>
    </location>
    <ligand>
        <name>substrate</name>
    </ligand>
</feature>
<name>A0A6M8SNL4_9NEIS</name>
<dbReference type="UniPathway" id="UPA00916">
    <property type="reaction ID" value="UER00889"/>
</dbReference>
<feature type="binding site" evidence="12">
    <location>
        <position position="139"/>
    </location>
    <ligand>
        <name>substrate</name>
    </ligand>
</feature>
<dbReference type="EMBL" id="CP054143">
    <property type="protein sequence ID" value="QKJ66842.1"/>
    <property type="molecule type" value="Genomic_DNA"/>
</dbReference>
<evidence type="ECO:0000256" key="8">
    <source>
        <dbReference type="ARBA" id="ARBA00022840"/>
    </source>
</evidence>
<keyword evidence="9 12" id="KW-0460">Magnesium</keyword>
<comment type="caution">
    <text evidence="12">Lacks conserved residue(s) required for the propagation of feature annotation.</text>
</comment>
<evidence type="ECO:0000256" key="3">
    <source>
        <dbReference type="ARBA" id="ARBA00016943"/>
    </source>
</evidence>
<feature type="binding site" evidence="12">
    <location>
        <position position="276"/>
    </location>
    <ligand>
        <name>K(+)</name>
        <dbReference type="ChEBI" id="CHEBI:29103"/>
    </ligand>
</feature>
<dbReference type="PANTHER" id="PTHR10584:SF166">
    <property type="entry name" value="RIBOKINASE"/>
    <property type="match status" value="1"/>
</dbReference>
<dbReference type="PROSITE" id="PS00584">
    <property type="entry name" value="PFKB_KINASES_2"/>
    <property type="match status" value="1"/>
</dbReference>
<feature type="binding site" evidence="12">
    <location>
        <begin position="39"/>
        <end position="43"/>
    </location>
    <ligand>
        <name>substrate</name>
    </ligand>
</feature>
<comment type="subunit">
    <text evidence="12">Homodimer.</text>
</comment>
<dbReference type="InterPro" id="IPR011611">
    <property type="entry name" value="PfkB_dom"/>
</dbReference>
<dbReference type="Proteomes" id="UP000504844">
    <property type="component" value="Chromosome"/>
</dbReference>
<sequence>MSQVLVVGSINMDLVVHVAQFPRLGETLFGQSFATYHGGKGANQAVAAARLGAQVTMIGRVGDDAFGQELIAALADEGINTEWLSQSKNQATGIAAITLAGSDNAIIVVPGANADLSPADLLAAEAAFINADVVLAQLESPMDTIEMAAQLAARHNKPFILNPAPAMPLSTALLEQVSLLTPNEYELATALGLPEADWQASLAAHPGKVLMTAGQDGAYYTNAQGELQQQASYTVTAIDTTGAGDTFNGALAAFWHLGLAEASKMACAAGALSVTQAGAQGGMPTLAQLQAFLAANDAKELV</sequence>
<evidence type="ECO:0000313" key="15">
    <source>
        <dbReference type="Proteomes" id="UP000504844"/>
    </source>
</evidence>
<keyword evidence="5 12" id="KW-0479">Metal-binding</keyword>
<keyword evidence="11 12" id="KW-0119">Carbohydrate metabolism</keyword>
<dbReference type="GO" id="GO:0046872">
    <property type="term" value="F:metal ion binding"/>
    <property type="evidence" value="ECO:0007669"/>
    <property type="project" value="UniProtKB-KW"/>
</dbReference>
<feature type="binding site" evidence="12">
    <location>
        <position position="241"/>
    </location>
    <ligand>
        <name>K(+)</name>
        <dbReference type="ChEBI" id="CHEBI:29103"/>
    </ligand>
</feature>
<dbReference type="GO" id="GO:0005829">
    <property type="term" value="C:cytosol"/>
    <property type="evidence" value="ECO:0007669"/>
    <property type="project" value="TreeGrafter"/>
</dbReference>
<reference evidence="14 15" key="1">
    <citation type="submission" date="2020-05" db="EMBL/GenBank/DDBJ databases">
        <title>Complete genome sequence of Deefgea sp. D17.</title>
        <authorList>
            <person name="Bae J.-W."/>
            <person name="Han J.E."/>
        </authorList>
    </citation>
    <scope>NUCLEOTIDE SEQUENCE [LARGE SCALE GENOMIC DNA]</scope>
    <source>
        <strain evidence="14 15">D17</strain>
    </source>
</reference>
<evidence type="ECO:0000313" key="14">
    <source>
        <dbReference type="EMBL" id="QKJ66842.1"/>
    </source>
</evidence>
<dbReference type="InterPro" id="IPR029056">
    <property type="entry name" value="Ribokinase-like"/>
</dbReference>
<protein>
    <recommendedName>
        <fullName evidence="3 12">Ribokinase</fullName>
        <shortName evidence="12">RK</shortName>
        <ecNumber evidence="2 12">2.7.1.15</ecNumber>
    </recommendedName>
</protein>
<gene>
    <name evidence="12" type="primary">rbsK</name>
    <name evidence="14" type="ORF">HQN60_09085</name>
</gene>
<evidence type="ECO:0000256" key="1">
    <source>
        <dbReference type="ARBA" id="ARBA00005380"/>
    </source>
</evidence>
<comment type="activity regulation">
    <text evidence="12">Activated by a monovalent cation that binds near, but not in, the active site. The most likely occupant of the site in vivo is potassium. Ion binding induces a conformational change that may alter substrate affinity.</text>
</comment>
<keyword evidence="8 12" id="KW-0067">ATP-binding</keyword>
<evidence type="ECO:0000256" key="6">
    <source>
        <dbReference type="ARBA" id="ARBA00022741"/>
    </source>
</evidence>
<feature type="binding site" evidence="12">
    <location>
        <position position="239"/>
    </location>
    <ligand>
        <name>K(+)</name>
        <dbReference type="ChEBI" id="CHEBI:29103"/>
    </ligand>
</feature>
<dbReference type="KEGG" id="dee:HQN60_09085"/>
<feature type="binding site" evidence="12">
    <location>
        <position position="245"/>
    </location>
    <ligand>
        <name>substrate</name>
    </ligand>
</feature>
<feature type="domain" description="Carbohydrate kinase PfkB" evidence="13">
    <location>
        <begin position="1"/>
        <end position="285"/>
    </location>
</feature>
<dbReference type="InterPro" id="IPR011877">
    <property type="entry name" value="Ribokinase"/>
</dbReference>
<keyword evidence="15" id="KW-1185">Reference proteome</keyword>
<dbReference type="GO" id="GO:0019303">
    <property type="term" value="P:D-ribose catabolic process"/>
    <property type="evidence" value="ECO:0007669"/>
    <property type="project" value="UniProtKB-UniRule"/>
</dbReference>
<evidence type="ECO:0000256" key="4">
    <source>
        <dbReference type="ARBA" id="ARBA00022679"/>
    </source>
</evidence>
<dbReference type="SUPFAM" id="SSF53613">
    <property type="entry name" value="Ribokinase-like"/>
    <property type="match status" value="1"/>
</dbReference>
<evidence type="ECO:0000256" key="9">
    <source>
        <dbReference type="ARBA" id="ARBA00022842"/>
    </source>
</evidence>
<dbReference type="RefSeq" id="WP_173533345.1">
    <property type="nucleotide sequence ID" value="NZ_CP054143.1"/>
</dbReference>
<comment type="similarity">
    <text evidence="1">Belongs to the carbohydrate kinase pfkB family.</text>
</comment>
<comment type="catalytic activity">
    <reaction evidence="12">
        <text>D-ribose + ATP = D-ribose 5-phosphate + ADP + H(+)</text>
        <dbReference type="Rhea" id="RHEA:13697"/>
        <dbReference type="ChEBI" id="CHEBI:15378"/>
        <dbReference type="ChEBI" id="CHEBI:30616"/>
        <dbReference type="ChEBI" id="CHEBI:47013"/>
        <dbReference type="ChEBI" id="CHEBI:78346"/>
        <dbReference type="ChEBI" id="CHEBI:456216"/>
        <dbReference type="EC" id="2.7.1.15"/>
    </reaction>
</comment>
<dbReference type="InterPro" id="IPR002139">
    <property type="entry name" value="Ribo/fructo_kinase"/>
</dbReference>
<feature type="binding site" evidence="12">
    <location>
        <position position="278"/>
    </location>
    <ligand>
        <name>K(+)</name>
        <dbReference type="ChEBI" id="CHEBI:29103"/>
    </ligand>
</feature>
<comment type="function">
    <text evidence="12">Catalyzes the phosphorylation of ribose at O-5 in a reaction requiring ATP and magnesium. The resulting D-ribose-5-phosphate can then be used either for sythesis of nucleotides, histidine, and tryptophan, or as a component of the pentose phosphate pathway.</text>
</comment>
<dbReference type="Gene3D" id="3.40.1190.20">
    <property type="match status" value="1"/>
</dbReference>
<dbReference type="Pfam" id="PF00294">
    <property type="entry name" value="PfkB"/>
    <property type="match status" value="1"/>
</dbReference>
<evidence type="ECO:0000256" key="7">
    <source>
        <dbReference type="ARBA" id="ARBA00022777"/>
    </source>
</evidence>
<keyword evidence="6 12" id="KW-0547">Nucleotide-binding</keyword>